<dbReference type="AlphaFoldDB" id="H8WH29"/>
<dbReference type="PANTHER" id="PTHR37444">
    <property type="entry name" value="PROTEIN CBG24900-RELATED"/>
    <property type="match status" value="1"/>
</dbReference>
<feature type="compositionally biased region" description="Basic and acidic residues" evidence="1">
    <location>
        <begin position="11"/>
        <end position="24"/>
    </location>
</feature>
<dbReference type="KEGG" id="cbr:CBG_24900"/>
<dbReference type="GeneID" id="8590581"/>
<dbReference type="PANTHER" id="PTHR37444:SF1">
    <property type="entry name" value="HUN DOMAIN-CONTAINING PROTEIN-RELATED"/>
    <property type="match status" value="1"/>
</dbReference>
<evidence type="ECO:0000313" key="4">
    <source>
        <dbReference type="WormBase" id="CBG24900"/>
    </source>
</evidence>
<dbReference type="CTD" id="8590581"/>
<feature type="compositionally biased region" description="Polar residues" evidence="1">
    <location>
        <begin position="203"/>
        <end position="212"/>
    </location>
</feature>
<protein>
    <submittedName>
        <fullName evidence="2">Protein CBG24900</fullName>
    </submittedName>
</protein>
<accession>H8WH29</accession>
<gene>
    <name evidence="2 4" type="ORF">CBG24900</name>
    <name evidence="2" type="ORF">CBG_24900</name>
</gene>
<evidence type="ECO:0000256" key="1">
    <source>
        <dbReference type="SAM" id="MobiDB-lite"/>
    </source>
</evidence>
<feature type="compositionally biased region" description="Low complexity" evidence="1">
    <location>
        <begin position="57"/>
        <end position="74"/>
    </location>
</feature>
<feature type="compositionally biased region" description="Low complexity" evidence="1">
    <location>
        <begin position="32"/>
        <end position="49"/>
    </location>
</feature>
<feature type="compositionally biased region" description="Basic and acidic residues" evidence="1">
    <location>
        <begin position="128"/>
        <end position="140"/>
    </location>
</feature>
<feature type="compositionally biased region" description="Basic and acidic residues" evidence="1">
    <location>
        <begin position="346"/>
        <end position="355"/>
    </location>
</feature>
<dbReference type="RefSeq" id="XP_045100898.1">
    <property type="nucleotide sequence ID" value="XM_045240950.1"/>
</dbReference>
<proteinExistence type="predicted"/>
<feature type="compositionally biased region" description="Low complexity" evidence="1">
    <location>
        <begin position="359"/>
        <end position="369"/>
    </location>
</feature>
<feature type="compositionally biased region" description="Basic and acidic residues" evidence="1">
    <location>
        <begin position="152"/>
        <end position="171"/>
    </location>
</feature>
<evidence type="ECO:0000313" key="3">
    <source>
        <dbReference type="Proteomes" id="UP000008549"/>
    </source>
</evidence>
<feature type="compositionally biased region" description="Basic and acidic residues" evidence="1">
    <location>
        <begin position="89"/>
        <end position="105"/>
    </location>
</feature>
<feature type="region of interest" description="Disordered" evidence="1">
    <location>
        <begin position="346"/>
        <end position="370"/>
    </location>
</feature>
<organism evidence="2 3">
    <name type="scientific">Caenorhabditis briggsae</name>
    <dbReference type="NCBI Taxonomy" id="6238"/>
    <lineage>
        <taxon>Eukaryota</taxon>
        <taxon>Metazoa</taxon>
        <taxon>Ecdysozoa</taxon>
        <taxon>Nematoda</taxon>
        <taxon>Chromadorea</taxon>
        <taxon>Rhabditida</taxon>
        <taxon>Rhabditina</taxon>
        <taxon>Rhabditomorpha</taxon>
        <taxon>Rhabditoidea</taxon>
        <taxon>Rhabditidae</taxon>
        <taxon>Peloderinae</taxon>
        <taxon>Caenorhabditis</taxon>
    </lineage>
</organism>
<feature type="region of interest" description="Disordered" evidence="1">
    <location>
        <begin position="1"/>
        <end position="171"/>
    </location>
</feature>
<keyword evidence="3" id="KW-1185">Reference proteome</keyword>
<dbReference type="eggNOG" id="ENOG502TIQG">
    <property type="taxonomic scope" value="Eukaryota"/>
</dbReference>
<reference evidence="2 3" key="1">
    <citation type="journal article" date="2003" name="PLoS Biol.">
        <title>The genome sequence of Caenorhabditis briggsae: a platform for comparative genomics.</title>
        <authorList>
            <person name="Stein L.D."/>
            <person name="Bao Z."/>
            <person name="Blasiar D."/>
            <person name="Blumenthal T."/>
            <person name="Brent M.R."/>
            <person name="Chen N."/>
            <person name="Chinwalla A."/>
            <person name="Clarke L."/>
            <person name="Clee C."/>
            <person name="Coghlan A."/>
            <person name="Coulson A."/>
            <person name="D'Eustachio P."/>
            <person name="Fitch D.H."/>
            <person name="Fulton L.A."/>
            <person name="Fulton R.E."/>
            <person name="Griffiths-Jones S."/>
            <person name="Harris T.W."/>
            <person name="Hillier L.W."/>
            <person name="Kamath R."/>
            <person name="Kuwabara P.E."/>
            <person name="Mardis E.R."/>
            <person name="Marra M.A."/>
            <person name="Miner T.L."/>
            <person name="Minx P."/>
            <person name="Mullikin J.C."/>
            <person name="Plumb R.W."/>
            <person name="Rogers J."/>
            <person name="Schein J.E."/>
            <person name="Sohrmann M."/>
            <person name="Spieth J."/>
            <person name="Stajich J.E."/>
            <person name="Wei C."/>
            <person name="Willey D."/>
            <person name="Wilson R.K."/>
            <person name="Durbin R."/>
            <person name="Waterston R.H."/>
        </authorList>
    </citation>
    <scope>NUCLEOTIDE SEQUENCE [LARGE SCALE GENOMIC DNA]</scope>
    <source>
        <strain evidence="2 3">AF16</strain>
    </source>
</reference>
<reference evidence="2 3" key="2">
    <citation type="journal article" date="2011" name="PLoS Genet.">
        <title>Caenorhabditis briggsae recombinant inbred line genotypes reveal inter-strain incompatibility and the evolution of recombination.</title>
        <authorList>
            <person name="Ross J.A."/>
            <person name="Koboldt D.C."/>
            <person name="Staisch J.E."/>
            <person name="Chamberlin H.M."/>
            <person name="Gupta B.P."/>
            <person name="Miller R.D."/>
            <person name="Baird S.E."/>
            <person name="Haag E.S."/>
        </authorList>
    </citation>
    <scope>NUCLEOTIDE SEQUENCE [LARGE SCALE GENOMIC DNA]</scope>
    <source>
        <strain evidence="2 3">AF16</strain>
    </source>
</reference>
<dbReference type="WormBase" id="CBG24900">
    <property type="protein sequence ID" value="CBP37818"/>
    <property type="gene ID" value="WBGene00042906"/>
</dbReference>
<dbReference type="OMA" id="SESHKND"/>
<feature type="region of interest" description="Disordered" evidence="1">
    <location>
        <begin position="200"/>
        <end position="222"/>
    </location>
</feature>
<dbReference type="Proteomes" id="UP000008549">
    <property type="component" value="Unassembled WGS sequence"/>
</dbReference>
<name>H8WH29_CAEBR</name>
<sequence>MVTNSQNKPVRKQEEKCRRTEGKSQCRRGVPKPRVVPVVVTLPSKLAAPSPAPTPSPSASSTHPTTVVPTVAAVQMNTNEPRAPSPNVGHREGKAFRRKGKEKEGGAPAVAKSTLRQKKHSVSTEAKTPSENDGRSGSKNDKKKKSSTSSDADNKSEGSKEPSENDEKTKSINKDLAKNFFKHMLESQKTKKRCDDARLETMPESSQINRSTRSFRNKTKKVPKIEPETDIFKENGEPVWVVSNDNLMELKSMDGVPISNPVLAQAMAEEDIELDEKSWFEQIDQYLGCNLPTGPRLPEGYQFDPFAPEEALEANNKYVGKETISYNSCQAIIELSGDAIKRFSQKRDGMEERRPQQAPPTTTTTDTTVPLPPTQNISQELFQVQAVQSTINFNMKGVFRVFYDVGRFYGQKFGGGGYNDSGVKTTNDSGVQPISNRGTTLVIRGYNFF</sequence>
<dbReference type="EMBL" id="HE601199">
    <property type="protein sequence ID" value="CCG58643.1"/>
    <property type="molecule type" value="Genomic_DNA"/>
</dbReference>
<evidence type="ECO:0000313" key="2">
    <source>
        <dbReference type="EMBL" id="CCG58643.1"/>
    </source>
</evidence>
<feature type="compositionally biased region" description="Basic residues" evidence="1">
    <location>
        <begin position="213"/>
        <end position="222"/>
    </location>
</feature>